<name>A0A2G5CB42_AQUCA</name>
<dbReference type="NCBIfam" id="TIGR00756">
    <property type="entry name" value="PPR"/>
    <property type="match status" value="7"/>
</dbReference>
<proteinExistence type="inferred from homology"/>
<dbReference type="Proteomes" id="UP000230069">
    <property type="component" value="Unassembled WGS sequence"/>
</dbReference>
<dbReference type="GO" id="GO:0009451">
    <property type="term" value="P:RNA modification"/>
    <property type="evidence" value="ECO:0007669"/>
    <property type="project" value="InterPro"/>
</dbReference>
<dbReference type="OrthoDB" id="185373at2759"/>
<dbReference type="GO" id="GO:0003723">
    <property type="term" value="F:RNA binding"/>
    <property type="evidence" value="ECO:0007669"/>
    <property type="project" value="InterPro"/>
</dbReference>
<feature type="repeat" description="PPR" evidence="3">
    <location>
        <begin position="173"/>
        <end position="203"/>
    </location>
</feature>
<dbReference type="InParanoid" id="A0A2G5CB42"/>
<evidence type="ECO:0000256" key="1">
    <source>
        <dbReference type="ARBA" id="ARBA00006643"/>
    </source>
</evidence>
<dbReference type="InterPro" id="IPR002885">
    <property type="entry name" value="PPR_rpt"/>
</dbReference>
<reference evidence="4 5" key="1">
    <citation type="submission" date="2017-09" db="EMBL/GenBank/DDBJ databases">
        <title>WGS assembly of Aquilegia coerulea Goldsmith.</title>
        <authorList>
            <person name="Hodges S."/>
            <person name="Kramer E."/>
            <person name="Nordborg M."/>
            <person name="Tomkins J."/>
            <person name="Borevitz J."/>
            <person name="Derieg N."/>
            <person name="Yan J."/>
            <person name="Mihaltcheva S."/>
            <person name="Hayes R.D."/>
            <person name="Rokhsar D."/>
        </authorList>
    </citation>
    <scope>NUCLEOTIDE SEQUENCE [LARGE SCALE GENOMIC DNA]</scope>
    <source>
        <strain evidence="5">cv. Goldsmith</strain>
    </source>
</reference>
<evidence type="ECO:0008006" key="6">
    <source>
        <dbReference type="Google" id="ProtNLM"/>
    </source>
</evidence>
<dbReference type="FunFam" id="1.25.40.10:FF:000333">
    <property type="entry name" value="Pentatricopeptide repeat-containing protein"/>
    <property type="match status" value="1"/>
</dbReference>
<organism evidence="4 5">
    <name type="scientific">Aquilegia coerulea</name>
    <name type="common">Rocky mountain columbine</name>
    <dbReference type="NCBI Taxonomy" id="218851"/>
    <lineage>
        <taxon>Eukaryota</taxon>
        <taxon>Viridiplantae</taxon>
        <taxon>Streptophyta</taxon>
        <taxon>Embryophyta</taxon>
        <taxon>Tracheophyta</taxon>
        <taxon>Spermatophyta</taxon>
        <taxon>Magnoliopsida</taxon>
        <taxon>Ranunculales</taxon>
        <taxon>Ranunculaceae</taxon>
        <taxon>Thalictroideae</taxon>
        <taxon>Aquilegia</taxon>
    </lineage>
</organism>
<sequence length="596" mass="67116">MRFLNPFCIKIISNHLNLITNFSQNLTTSSQISKPQQFLQLLNQITTLKQFNQLHAHIITSGLHYNQFLIGKLIEISAIKFNNKKNNNMAYPIMIFNHSVHQDQFTWNTIIRGYSISHTPYHALYVFVKMLRESVEPQSFTFAFLLKACARSHALVSGKSVHCVVLKCGYGSDLFVANTAIHFYSSCGDLRSAEKVFDEMGERNVVTWNAVISGYVQNGFSDDGLRVFDRMRVEGIRPNDVTMISVISACGQKEDLKLGTWAHAYVAENSVEFESNIINVGTSLIDMYGKCKEMDLARRVFDQMQKRDIAVWNALINGYVSNRLFREALDLFKELKANGLDPDEPTLVTILSACGHLGALDVGKKIHIYAEERNLLFNVTLGTALVDMYSKCGCIIEAKEVFSKMSDHDVMTWTSMIGGLAVHGHANDALNLFIQMLNIGLKPDGITFVGVLCACSHAGFVDQGLHYFDSMRSNYKISPTIEHYGCIIDLLGRAGRIQDAYDMISSMEIQPNAIVWRALLSACRLHSNVKIAESSVENLFKLQSDNCGDYVLLSNIYASKGRWDDVKNIRKKMEERGIKKKPGLSLIETNSRPRMH</sequence>
<dbReference type="InterPro" id="IPR046960">
    <property type="entry name" value="PPR_At4g14850-like_plant"/>
</dbReference>
<dbReference type="FunFam" id="1.25.40.10:FF:000427">
    <property type="entry name" value="Pentatricopeptide repeat-containing protein chloroplastic"/>
    <property type="match status" value="1"/>
</dbReference>
<dbReference type="InterPro" id="IPR011990">
    <property type="entry name" value="TPR-like_helical_dom_sf"/>
</dbReference>
<dbReference type="PANTHER" id="PTHR47926">
    <property type="entry name" value="PENTATRICOPEPTIDE REPEAT-CONTAINING PROTEIN"/>
    <property type="match status" value="1"/>
</dbReference>
<dbReference type="Pfam" id="PF01535">
    <property type="entry name" value="PPR"/>
    <property type="match status" value="2"/>
</dbReference>
<dbReference type="STRING" id="218851.A0A2G5CB42"/>
<dbReference type="FunCoup" id="A0A2G5CB42">
    <property type="interactions" value="221"/>
</dbReference>
<comment type="similarity">
    <text evidence="1">Belongs to the PPR family. PCMP-H subfamily.</text>
</comment>
<accession>A0A2G5CB42</accession>
<dbReference type="Pfam" id="PF13041">
    <property type="entry name" value="PPR_2"/>
    <property type="match status" value="4"/>
</dbReference>
<evidence type="ECO:0000256" key="3">
    <source>
        <dbReference type="PROSITE-ProRule" id="PRU00708"/>
    </source>
</evidence>
<evidence type="ECO:0000256" key="2">
    <source>
        <dbReference type="ARBA" id="ARBA00022737"/>
    </source>
</evidence>
<protein>
    <recommendedName>
        <fullName evidence="6">Pentacotripeptide-repeat region of PRORP domain-containing protein</fullName>
    </recommendedName>
</protein>
<feature type="repeat" description="PPR" evidence="3">
    <location>
        <begin position="409"/>
        <end position="443"/>
    </location>
</feature>
<evidence type="ECO:0000313" key="4">
    <source>
        <dbReference type="EMBL" id="PIA28475.1"/>
    </source>
</evidence>
<dbReference type="PROSITE" id="PS51375">
    <property type="entry name" value="PPR"/>
    <property type="match status" value="5"/>
</dbReference>
<dbReference type="AlphaFoldDB" id="A0A2G5CB42"/>
<gene>
    <name evidence="4" type="ORF">AQUCO_06900033v1</name>
</gene>
<keyword evidence="5" id="KW-1185">Reference proteome</keyword>
<feature type="repeat" description="PPR" evidence="3">
    <location>
        <begin position="204"/>
        <end position="238"/>
    </location>
</feature>
<dbReference type="Gene3D" id="1.25.40.10">
    <property type="entry name" value="Tetratricopeptide repeat domain"/>
    <property type="match status" value="4"/>
</dbReference>
<evidence type="ECO:0000313" key="5">
    <source>
        <dbReference type="Proteomes" id="UP000230069"/>
    </source>
</evidence>
<dbReference type="Pfam" id="PF20431">
    <property type="entry name" value="E_motif"/>
    <property type="match status" value="1"/>
</dbReference>
<keyword evidence="2" id="KW-0677">Repeat</keyword>
<feature type="repeat" description="PPR" evidence="3">
    <location>
        <begin position="308"/>
        <end position="342"/>
    </location>
</feature>
<dbReference type="InterPro" id="IPR046848">
    <property type="entry name" value="E_motif"/>
</dbReference>
<dbReference type="EMBL" id="KZ305086">
    <property type="protein sequence ID" value="PIA28475.1"/>
    <property type="molecule type" value="Genomic_DNA"/>
</dbReference>
<feature type="repeat" description="PPR" evidence="3">
    <location>
        <begin position="103"/>
        <end position="137"/>
    </location>
</feature>
<dbReference type="FunFam" id="1.25.40.10:FF:000090">
    <property type="entry name" value="Pentatricopeptide repeat-containing protein, chloroplastic"/>
    <property type="match status" value="1"/>
</dbReference>
<dbReference type="PANTHER" id="PTHR47926:SF344">
    <property type="entry name" value="OS07G0636900 PROTEIN"/>
    <property type="match status" value="1"/>
</dbReference>